<comment type="subcellular location">
    <subcellularLocation>
        <location evidence="2">Cell projection</location>
    </subcellularLocation>
    <subcellularLocation>
        <location evidence="1">Cytoplasm</location>
        <location evidence="1">Cytoskeleton</location>
    </subcellularLocation>
    <subcellularLocation>
        <location evidence="3 18">Membrane</location>
        <topology evidence="3 18">Single-pass type I membrane protein</topology>
    </subcellularLocation>
</comment>
<evidence type="ECO:0000259" key="20">
    <source>
        <dbReference type="PROSITE" id="PS50026"/>
    </source>
</evidence>
<dbReference type="FunFam" id="2.10.25.10:FF:000185">
    <property type="entry name" value="basement membrane-specific heparan sulfate proteoglycan core protein-like"/>
    <property type="match status" value="1"/>
</dbReference>
<dbReference type="InterPro" id="IPR000152">
    <property type="entry name" value="EGF-type_Asp/Asn_hydroxyl_site"/>
</dbReference>
<feature type="disulfide bond" evidence="16">
    <location>
        <begin position="401"/>
        <end position="410"/>
    </location>
</feature>
<dbReference type="GO" id="GO:0042995">
    <property type="term" value="C:cell projection"/>
    <property type="evidence" value="ECO:0007669"/>
    <property type="project" value="UniProtKB-SubCell"/>
</dbReference>
<keyword evidence="13" id="KW-0325">Glycoprotein</keyword>
<feature type="transmembrane region" description="Helical" evidence="19">
    <location>
        <begin position="579"/>
        <end position="601"/>
    </location>
</feature>
<keyword evidence="8 18" id="KW-0732">Signal</keyword>
<dbReference type="InterPro" id="IPR001774">
    <property type="entry name" value="DSL"/>
</dbReference>
<dbReference type="CDD" id="cd00054">
    <property type="entry name" value="EGF_CA"/>
    <property type="match status" value="5"/>
</dbReference>
<dbReference type="PROSITE" id="PS01186">
    <property type="entry name" value="EGF_2"/>
    <property type="match status" value="5"/>
</dbReference>
<keyword evidence="5" id="KW-0963">Cytoplasm</keyword>
<dbReference type="InterPro" id="IPR050906">
    <property type="entry name" value="Notch_signaling"/>
</dbReference>
<evidence type="ECO:0000313" key="23">
    <source>
        <dbReference type="Proteomes" id="UP000192578"/>
    </source>
</evidence>
<feature type="domain" description="EGF-like" evidence="20">
    <location>
        <begin position="413"/>
        <end position="449"/>
    </location>
</feature>
<dbReference type="Pfam" id="PF07657">
    <property type="entry name" value="MNNL"/>
    <property type="match status" value="1"/>
</dbReference>
<dbReference type="GO" id="GO:0045597">
    <property type="term" value="P:positive regulation of cell differentiation"/>
    <property type="evidence" value="ECO:0007669"/>
    <property type="project" value="UniProtKB-ARBA"/>
</dbReference>
<evidence type="ECO:0000256" key="19">
    <source>
        <dbReference type="SAM" id="Phobius"/>
    </source>
</evidence>
<dbReference type="FunFam" id="2.10.25.10:FF:000294">
    <property type="entry name" value="Delta-like protein"/>
    <property type="match status" value="1"/>
</dbReference>
<evidence type="ECO:0000256" key="15">
    <source>
        <dbReference type="ARBA" id="ARBA00023273"/>
    </source>
</evidence>
<evidence type="ECO:0000256" key="4">
    <source>
        <dbReference type="ARBA" id="ARBA00022473"/>
    </source>
</evidence>
<comment type="function">
    <text evidence="18">Putative Notch ligand involved in the mediation of Notch signaling.</text>
</comment>
<dbReference type="Gene3D" id="2.10.25.10">
    <property type="entry name" value="Laminin"/>
    <property type="match status" value="7"/>
</dbReference>
<dbReference type="SMART" id="SM00181">
    <property type="entry name" value="EGF"/>
    <property type="match status" value="9"/>
</dbReference>
<evidence type="ECO:0000256" key="18">
    <source>
        <dbReference type="RuleBase" id="RU280815"/>
    </source>
</evidence>
<name>A0A1W0X7H7_HYPEX</name>
<dbReference type="GO" id="GO:0042063">
    <property type="term" value="P:gliogenesis"/>
    <property type="evidence" value="ECO:0007669"/>
    <property type="project" value="UniProtKB-ARBA"/>
</dbReference>
<evidence type="ECO:0000256" key="7">
    <source>
        <dbReference type="ARBA" id="ARBA00022692"/>
    </source>
</evidence>
<feature type="disulfide bond" evidence="16">
    <location>
        <begin position="535"/>
        <end position="544"/>
    </location>
</feature>
<keyword evidence="6 16" id="KW-0245">EGF-like domain</keyword>
<sequence>MEASTLFYYCLAFFTAFGPILVQGSGIFELRLESFQSHLLTADRTGTCCKDQHGQCSERCNTYFRVCLKHYQTSITPDPPCTFGSMQTKAVTTEDGAKTFPEQNSVIPFPFNFTWPETFSLIVEAWHKPQSSQPDNFFGEDNTGAMNHQLLAQLTAHRNLKADANWTESTFTANSSQLTFSYRVVCDEKYYGAGCADLCRPRDDGFGHYTCTENGTRVCLDGWTGPYCTQAVCAPGCNAQRGYCDVPFECKCRSGWQGKDCSECIRYPGCKKGTCQMPWQCNCDEGWGGLFCDQDLNYCTHHRPCGNGGTCTNTGQGSYTCKCQDEFTGPNCEVRKDQCEVEPCLNSGACRSTGPGNYTCDCQDGFIGRHCEIPSKSCSDAPCLNQAACRPSPTKGYVCACRPGYHGRNCEHDRDDCATQPCLNGGRCLDLVDSFACTCLPGFHGATCQLSKRPRNTKTSALVNAGVQTHNCHNPVSPCLNGGTCPANGHTCVCPPGFSGPTCRGSVYDRCADSPCQNGASCEDLEQGAGFVCHCPQAFGGRLCDVSEESNAVSGEDIKASTARLEAGSEGDSWTGIQLAMIVGCVVLCTIFLLLVIAFVCSRRRGGGRHVKAAARDPLAGVTYNMNNIPKTSPTYASCTTWKPQAPVLHQVSECLPEEDHYKALPKRNNSNVYDGGHCGSPSSGSSSPEQDVYMKVMVTPPPSYVESNYQTPRRLYPSMSAGARMMTQPGQPERFAEYELAENVRSSRQQSVC</sequence>
<dbReference type="Gene3D" id="2.10.25.140">
    <property type="match status" value="1"/>
</dbReference>
<feature type="domain" description="EGF-like" evidence="20">
    <location>
        <begin position="295"/>
        <end position="333"/>
    </location>
</feature>
<dbReference type="InterPro" id="IPR011651">
    <property type="entry name" value="Notch_ligand_N"/>
</dbReference>
<dbReference type="InterPro" id="IPR001881">
    <property type="entry name" value="EGF-like_Ca-bd_dom"/>
</dbReference>
<dbReference type="PROSITE" id="PS50026">
    <property type="entry name" value="EGF_3"/>
    <property type="match status" value="6"/>
</dbReference>
<keyword evidence="9 18" id="KW-0677">Repeat</keyword>
<dbReference type="GO" id="GO:0005856">
    <property type="term" value="C:cytoskeleton"/>
    <property type="evidence" value="ECO:0007669"/>
    <property type="project" value="UniProtKB-SubCell"/>
</dbReference>
<dbReference type="SMART" id="SM00051">
    <property type="entry name" value="DSL"/>
    <property type="match status" value="1"/>
</dbReference>
<evidence type="ECO:0000256" key="6">
    <source>
        <dbReference type="ARBA" id="ARBA00022536"/>
    </source>
</evidence>
<evidence type="ECO:0000256" key="12">
    <source>
        <dbReference type="ARBA" id="ARBA00023157"/>
    </source>
</evidence>
<dbReference type="GO" id="GO:0005509">
    <property type="term" value="F:calcium ion binding"/>
    <property type="evidence" value="ECO:0007669"/>
    <property type="project" value="InterPro"/>
</dbReference>
<evidence type="ECO:0000256" key="2">
    <source>
        <dbReference type="ARBA" id="ARBA00004316"/>
    </source>
</evidence>
<feature type="disulfide bond" evidence="17">
    <location>
        <begin position="219"/>
        <end position="228"/>
    </location>
</feature>
<feature type="domain" description="EGF-like" evidence="20">
    <location>
        <begin position="335"/>
        <end position="372"/>
    </location>
</feature>
<dbReference type="SUPFAM" id="SSF57196">
    <property type="entry name" value="EGF/Laminin"/>
    <property type="match status" value="6"/>
</dbReference>
<dbReference type="Pfam" id="PF01414">
    <property type="entry name" value="DSL"/>
    <property type="match status" value="1"/>
</dbReference>
<dbReference type="PROSITE" id="PS00022">
    <property type="entry name" value="EGF_1"/>
    <property type="match status" value="7"/>
</dbReference>
<dbReference type="GO" id="GO:0048018">
    <property type="term" value="F:receptor ligand activity"/>
    <property type="evidence" value="ECO:0007669"/>
    <property type="project" value="UniProtKB-ARBA"/>
</dbReference>
<dbReference type="GO" id="GO:0030718">
    <property type="term" value="P:germ-line stem cell population maintenance"/>
    <property type="evidence" value="ECO:0007669"/>
    <property type="project" value="UniProtKB-ARBA"/>
</dbReference>
<dbReference type="Proteomes" id="UP000192578">
    <property type="component" value="Unassembled WGS sequence"/>
</dbReference>
<keyword evidence="7 18" id="KW-0812">Transmembrane</keyword>
<dbReference type="InterPro" id="IPR000742">
    <property type="entry name" value="EGF"/>
</dbReference>
<feature type="domain" description="DSL" evidence="21">
    <location>
        <begin position="184"/>
        <end position="228"/>
    </location>
</feature>
<keyword evidence="23" id="KW-1185">Reference proteome</keyword>
<comment type="caution">
    <text evidence="22">The sequence shown here is derived from an EMBL/GenBank/DDBJ whole genome shotgun (WGS) entry which is preliminary data.</text>
</comment>
<dbReference type="GO" id="GO:0046331">
    <property type="term" value="P:lateral inhibition"/>
    <property type="evidence" value="ECO:0007669"/>
    <property type="project" value="UniProtKB-ARBA"/>
</dbReference>
<dbReference type="FunFam" id="2.10.25.10:FF:000064">
    <property type="entry name" value="Delta-like protein"/>
    <property type="match status" value="1"/>
</dbReference>
<keyword evidence="12 16" id="KW-1015">Disulfide bond</keyword>
<keyword evidence="10 18" id="KW-1133">Transmembrane helix</keyword>
<dbReference type="Pfam" id="PF21700">
    <property type="entry name" value="EGF_DL_JAG"/>
    <property type="match status" value="1"/>
</dbReference>
<evidence type="ECO:0000256" key="10">
    <source>
        <dbReference type="ARBA" id="ARBA00022989"/>
    </source>
</evidence>
<dbReference type="GO" id="GO:0043208">
    <property type="term" value="F:glycosphingolipid binding"/>
    <property type="evidence" value="ECO:0007669"/>
    <property type="project" value="UniProtKB-ARBA"/>
</dbReference>
<evidence type="ECO:0000256" key="11">
    <source>
        <dbReference type="ARBA" id="ARBA00023136"/>
    </source>
</evidence>
<dbReference type="GO" id="GO:0045179">
    <property type="term" value="C:apical cortex"/>
    <property type="evidence" value="ECO:0007669"/>
    <property type="project" value="UniProtKB-ARBA"/>
</dbReference>
<dbReference type="EMBL" id="MTYJ01000011">
    <property type="protein sequence ID" value="OQV23489.1"/>
    <property type="molecule type" value="Genomic_DNA"/>
</dbReference>
<evidence type="ECO:0000256" key="9">
    <source>
        <dbReference type="ARBA" id="ARBA00022737"/>
    </source>
</evidence>
<evidence type="ECO:0000256" key="1">
    <source>
        <dbReference type="ARBA" id="ARBA00004245"/>
    </source>
</evidence>
<accession>A0A1W0X7H7</accession>
<dbReference type="FunFam" id="2.10.25.140:FF:000001">
    <property type="entry name" value="Delta-like protein"/>
    <property type="match status" value="1"/>
</dbReference>
<dbReference type="FunFam" id="2.10.25.10:FF:000318">
    <property type="entry name" value="Eyes shut homolog"/>
    <property type="match status" value="1"/>
</dbReference>
<dbReference type="GO" id="GO:0007219">
    <property type="term" value="P:Notch signaling pathway"/>
    <property type="evidence" value="ECO:0007669"/>
    <property type="project" value="InterPro"/>
</dbReference>
<feature type="disulfide bond" evidence="16">
    <location>
        <begin position="494"/>
        <end position="503"/>
    </location>
</feature>
<evidence type="ECO:0000256" key="13">
    <source>
        <dbReference type="ARBA" id="ARBA00023180"/>
    </source>
</evidence>
<dbReference type="SMART" id="SM00179">
    <property type="entry name" value="EGF_CA"/>
    <property type="match status" value="5"/>
</dbReference>
<dbReference type="FunFam" id="2.10.25.10:FF:000018">
    <property type="entry name" value="Delta-like 1"/>
    <property type="match status" value="1"/>
</dbReference>
<feature type="disulfide bond" evidence="17">
    <location>
        <begin position="199"/>
        <end position="211"/>
    </location>
</feature>
<dbReference type="Pfam" id="PF00008">
    <property type="entry name" value="EGF"/>
    <property type="match status" value="5"/>
</dbReference>
<feature type="disulfide bond" evidence="16">
    <location>
        <begin position="439"/>
        <end position="448"/>
    </location>
</feature>
<feature type="domain" description="EGF-like" evidence="20">
    <location>
        <begin position="468"/>
        <end position="504"/>
    </location>
</feature>
<evidence type="ECO:0000256" key="14">
    <source>
        <dbReference type="ARBA" id="ARBA00023212"/>
    </source>
</evidence>
<dbReference type="GO" id="GO:0009986">
    <property type="term" value="C:cell surface"/>
    <property type="evidence" value="ECO:0007669"/>
    <property type="project" value="UniProtKB-ARBA"/>
</dbReference>
<reference evidence="23" key="1">
    <citation type="submission" date="2017-01" db="EMBL/GenBank/DDBJ databases">
        <title>Comparative genomics of anhydrobiosis in the tardigrade Hypsibius dujardini.</title>
        <authorList>
            <person name="Yoshida Y."/>
            <person name="Koutsovoulos G."/>
            <person name="Laetsch D."/>
            <person name="Stevens L."/>
            <person name="Kumar S."/>
            <person name="Horikawa D."/>
            <person name="Ishino K."/>
            <person name="Komine S."/>
            <person name="Tomita M."/>
            <person name="Blaxter M."/>
            <person name="Arakawa K."/>
        </authorList>
    </citation>
    <scope>NUCLEOTIDE SEQUENCE [LARGE SCALE GENOMIC DNA]</scope>
    <source>
        <strain evidence="23">Z151</strain>
    </source>
</reference>
<feature type="domain" description="EGF-like" evidence="20">
    <location>
        <begin position="507"/>
        <end position="545"/>
    </location>
</feature>
<keyword evidence="14" id="KW-0206">Cytoskeleton</keyword>
<keyword evidence="15" id="KW-0966">Cell projection</keyword>
<proteinExistence type="predicted"/>
<dbReference type="GO" id="GO:0016020">
    <property type="term" value="C:membrane"/>
    <property type="evidence" value="ECO:0007669"/>
    <property type="project" value="UniProtKB-SubCell"/>
</dbReference>
<dbReference type="GO" id="GO:0005112">
    <property type="term" value="F:Notch binding"/>
    <property type="evidence" value="ECO:0007669"/>
    <property type="project" value="TreeGrafter"/>
</dbReference>
<dbReference type="PROSITE" id="PS01187">
    <property type="entry name" value="EGF_CA"/>
    <property type="match status" value="1"/>
</dbReference>
<evidence type="ECO:0000313" key="22">
    <source>
        <dbReference type="EMBL" id="OQV23489.1"/>
    </source>
</evidence>
<evidence type="ECO:0000259" key="21">
    <source>
        <dbReference type="PROSITE" id="PS51051"/>
    </source>
</evidence>
<feature type="disulfide bond" evidence="16">
    <location>
        <begin position="323"/>
        <end position="332"/>
    </location>
</feature>
<dbReference type="OrthoDB" id="283575at2759"/>
<evidence type="ECO:0000256" key="17">
    <source>
        <dbReference type="PROSITE-ProRule" id="PRU00377"/>
    </source>
</evidence>
<comment type="caution">
    <text evidence="16">Lacks conserved residue(s) required for the propagation of feature annotation.</text>
</comment>
<dbReference type="PANTHER" id="PTHR24044">
    <property type="entry name" value="NOTCH LIGAND FAMILY MEMBER"/>
    <property type="match status" value="1"/>
</dbReference>
<dbReference type="PROSITE" id="PS00010">
    <property type="entry name" value="ASX_HYDROXYL"/>
    <property type="match status" value="1"/>
</dbReference>
<feature type="disulfide bond" evidence="17">
    <location>
        <begin position="186"/>
        <end position="195"/>
    </location>
</feature>
<dbReference type="Gene3D" id="2.60.40.3510">
    <property type="match status" value="1"/>
</dbReference>
<dbReference type="InterPro" id="IPR018097">
    <property type="entry name" value="EGF_Ca-bd_CS"/>
</dbReference>
<gene>
    <name evidence="22" type="ORF">BV898_02606</name>
</gene>
<evidence type="ECO:0000256" key="5">
    <source>
        <dbReference type="ARBA" id="ARBA00022490"/>
    </source>
</evidence>
<evidence type="ECO:0000256" key="3">
    <source>
        <dbReference type="ARBA" id="ARBA00004479"/>
    </source>
</evidence>
<keyword evidence="4 18" id="KW-0217">Developmental protein</keyword>
<evidence type="ECO:0000256" key="8">
    <source>
        <dbReference type="ARBA" id="ARBA00022729"/>
    </source>
</evidence>
<feature type="disulfide bond" evidence="16">
    <location>
        <begin position="516"/>
        <end position="533"/>
    </location>
</feature>
<dbReference type="FunFam" id="2.10.25.10:FF:000012">
    <property type="entry name" value="Delta-like protein"/>
    <property type="match status" value="1"/>
</dbReference>
<dbReference type="PRINTS" id="PR00010">
    <property type="entry name" value="EGFBLOOD"/>
</dbReference>
<protein>
    <recommendedName>
        <fullName evidence="18">Delta-like protein</fullName>
    </recommendedName>
</protein>
<feature type="disulfide bond" evidence="16">
    <location>
        <begin position="362"/>
        <end position="371"/>
    </location>
</feature>
<organism evidence="22 23">
    <name type="scientific">Hypsibius exemplaris</name>
    <name type="common">Freshwater tardigrade</name>
    <dbReference type="NCBI Taxonomy" id="2072580"/>
    <lineage>
        <taxon>Eukaryota</taxon>
        <taxon>Metazoa</taxon>
        <taxon>Ecdysozoa</taxon>
        <taxon>Tardigrada</taxon>
        <taxon>Eutardigrada</taxon>
        <taxon>Parachela</taxon>
        <taxon>Hypsibioidea</taxon>
        <taxon>Hypsibiidae</taxon>
        <taxon>Hypsibius</taxon>
    </lineage>
</organism>
<dbReference type="PROSITE" id="PS51051">
    <property type="entry name" value="DSL"/>
    <property type="match status" value="1"/>
</dbReference>
<dbReference type="PANTHER" id="PTHR24044:SF488">
    <property type="entry name" value="NEUROGENIC LOCUS PROTEIN DELTA"/>
    <property type="match status" value="1"/>
</dbReference>
<keyword evidence="11 18" id="KW-0472">Membrane</keyword>
<feature type="domain" description="EGF-like" evidence="20">
    <location>
        <begin position="374"/>
        <end position="411"/>
    </location>
</feature>
<evidence type="ECO:0000256" key="16">
    <source>
        <dbReference type="PROSITE-ProRule" id="PRU00076"/>
    </source>
</evidence>
<dbReference type="AlphaFoldDB" id="A0A1W0X7H7"/>